<feature type="compositionally biased region" description="Basic and acidic residues" evidence="1">
    <location>
        <begin position="505"/>
        <end position="521"/>
    </location>
</feature>
<feature type="compositionally biased region" description="Low complexity" evidence="1">
    <location>
        <begin position="639"/>
        <end position="650"/>
    </location>
</feature>
<feature type="compositionally biased region" description="Low complexity" evidence="1">
    <location>
        <begin position="568"/>
        <end position="580"/>
    </location>
</feature>
<evidence type="ECO:0000313" key="2">
    <source>
        <dbReference type="EMBL" id="OCF54990.1"/>
    </source>
</evidence>
<feature type="compositionally biased region" description="Polar residues" evidence="1">
    <location>
        <begin position="383"/>
        <end position="396"/>
    </location>
</feature>
<feature type="compositionally biased region" description="Low complexity" evidence="1">
    <location>
        <begin position="789"/>
        <end position="801"/>
    </location>
</feature>
<dbReference type="STRING" id="1331196.A0A1B9IHY2"/>
<proteinExistence type="predicted"/>
<dbReference type="AlphaFoldDB" id="A0A1B9IHY2"/>
<feature type="region of interest" description="Disordered" evidence="1">
    <location>
        <begin position="74"/>
        <end position="93"/>
    </location>
</feature>
<keyword evidence="3" id="KW-1185">Reference proteome</keyword>
<evidence type="ECO:0000313" key="3">
    <source>
        <dbReference type="Proteomes" id="UP000092583"/>
    </source>
</evidence>
<feature type="compositionally biased region" description="Low complexity" evidence="1">
    <location>
        <begin position="611"/>
        <end position="629"/>
    </location>
</feature>
<sequence length="886" mass="96158">MSAITFAPTPWTRAPISTIYSQELIDPLDSTVPSAVHSPDSSYSETSPDFQSPTFPLDHSFEYDNSHEEIQAEEYDEVREQEEGDEEVPRWGMGRRPSWALSAGGSVISMSPRGSFSSRAGGSFSGSLDSRRGSSISMSLTRAPKLPFEARRKSNPSLLGFDLAEQRRRSSAKSQHSLTRRRSSALSSAMYRSRRNSSTIDAMEEARLRNIASLDLLRRRFSEVVEVTHGYSDEEDDLDGAWDYQAWSSCTEDYDTEYDDDSEIHTESYVPSPDSRNGAFLPSLFSNYPLESVAVAPTSVAPDDNGSDLSSVSPSSLLQAPRFTQDDITLQRIGTPPPSAQPNAILRDRSRPTLNRAITNYVAPRTVGVPPGAAPPRPGLARSVSNPHVTTSSSSKETIHALEIRAAGSFPLARIIPLGVSPLRESLRRQSVISDGGESSRRSSLGERRRSSLVPGMDIGSRRSTRSGSFNGSDINDASRRASLAERRISLVKESAFRRMSGPNETRRSSTRKSSEADMRRNSSRPSTSTGTGSNTVPRDSRKSSIVSIGEYGYLGPQIVIDDPKAAPQSSTSTSPVQSQEMPLPVSAPKLRANAPTSIILPSYTFPSVNSLTSPKSLSPTSTTPHSNPYDPMITPTTSRSYFSSESSGSPKTPRAVNMIMDRGRPIPSPEYDAAKVLPFKDTSEPREEIVVKLGDRSSARKVLSIEDMHLVLDDGPSASNAVPKEVNVSGNKPGMKRYPTDIQSPLGSVSGSGSVQSQRPNLFRGLSFPISNDSVKQGYTFPSHTDKATATTTSSVSASSGKRDGGEGNKSYQFPQSDGMANKGKNKAQISVQVQTQNSSTLPKNRSITIIEPPSPRSARPKLGDRTSSFTRFFQSKSKKSVNQS</sequence>
<feature type="region of interest" description="Disordered" evidence="1">
    <location>
        <begin position="495"/>
        <end position="544"/>
    </location>
</feature>
<name>A0A1B9IHY2_9TREE</name>
<protein>
    <submittedName>
        <fullName evidence="2">Uncharacterized protein</fullName>
    </submittedName>
</protein>
<feature type="region of interest" description="Disordered" evidence="1">
    <location>
        <begin position="714"/>
        <end position="886"/>
    </location>
</feature>
<feature type="compositionally biased region" description="Polar residues" evidence="1">
    <location>
        <begin position="867"/>
        <end position="886"/>
    </location>
</feature>
<feature type="compositionally biased region" description="Polar residues" evidence="1">
    <location>
        <begin position="466"/>
        <end position="476"/>
    </location>
</feature>
<reference evidence="2 3" key="1">
    <citation type="submission" date="2013-07" db="EMBL/GenBank/DDBJ databases">
        <title>The Genome Sequence of Kwoniella mangroviensis CBS10435.</title>
        <authorList>
            <consortium name="The Broad Institute Genome Sequencing Platform"/>
            <person name="Cuomo C."/>
            <person name="Litvintseva A."/>
            <person name="Chen Y."/>
            <person name="Heitman J."/>
            <person name="Sun S."/>
            <person name="Springer D."/>
            <person name="Dromer F."/>
            <person name="Young S.K."/>
            <person name="Zeng Q."/>
            <person name="Gargeya S."/>
            <person name="Fitzgerald M."/>
            <person name="Abouelleil A."/>
            <person name="Alvarado L."/>
            <person name="Berlin A.M."/>
            <person name="Chapman S.B."/>
            <person name="Dewar J."/>
            <person name="Goldberg J."/>
            <person name="Griggs A."/>
            <person name="Gujja S."/>
            <person name="Hansen M."/>
            <person name="Howarth C."/>
            <person name="Imamovic A."/>
            <person name="Larimer J."/>
            <person name="McCowan C."/>
            <person name="Murphy C."/>
            <person name="Pearson M."/>
            <person name="Priest M."/>
            <person name="Roberts A."/>
            <person name="Saif S."/>
            <person name="Shea T."/>
            <person name="Sykes S."/>
            <person name="Wortman J."/>
            <person name="Nusbaum C."/>
            <person name="Birren B."/>
        </authorList>
    </citation>
    <scope>NUCLEOTIDE SEQUENCE [LARGE SCALE GENOMIC DNA]</scope>
    <source>
        <strain evidence="2 3">CBS 10435</strain>
    </source>
</reference>
<feature type="region of interest" description="Disordered" evidence="1">
    <location>
        <begin position="31"/>
        <end position="60"/>
    </location>
</feature>
<feature type="compositionally biased region" description="Low complexity" evidence="1">
    <location>
        <begin position="112"/>
        <end position="127"/>
    </location>
</feature>
<dbReference type="Proteomes" id="UP000092583">
    <property type="component" value="Unassembled WGS sequence"/>
</dbReference>
<feature type="compositionally biased region" description="Polar residues" evidence="1">
    <location>
        <begin position="39"/>
        <end position="54"/>
    </location>
</feature>
<reference evidence="3" key="2">
    <citation type="submission" date="2013-12" db="EMBL/GenBank/DDBJ databases">
        <title>Evolution of pathogenesis and genome organization in the Tremellales.</title>
        <authorList>
            <person name="Cuomo C."/>
            <person name="Litvintseva A."/>
            <person name="Heitman J."/>
            <person name="Chen Y."/>
            <person name="Sun S."/>
            <person name="Springer D."/>
            <person name="Dromer F."/>
            <person name="Young S."/>
            <person name="Zeng Q."/>
            <person name="Chapman S."/>
            <person name="Gujja S."/>
            <person name="Saif S."/>
            <person name="Birren B."/>
        </authorList>
    </citation>
    <scope>NUCLEOTIDE SEQUENCE [LARGE SCALE GENOMIC DNA]</scope>
    <source>
        <strain evidence="3">CBS 10435</strain>
    </source>
</reference>
<feature type="region of interest" description="Disordered" evidence="1">
    <location>
        <begin position="112"/>
        <end position="136"/>
    </location>
</feature>
<organism evidence="2 3">
    <name type="scientific">Kwoniella mangroviensis CBS 10435</name>
    <dbReference type="NCBI Taxonomy" id="1331196"/>
    <lineage>
        <taxon>Eukaryota</taxon>
        <taxon>Fungi</taxon>
        <taxon>Dikarya</taxon>
        <taxon>Basidiomycota</taxon>
        <taxon>Agaricomycotina</taxon>
        <taxon>Tremellomycetes</taxon>
        <taxon>Tremellales</taxon>
        <taxon>Cryptococcaceae</taxon>
        <taxon>Kwoniella</taxon>
    </lineage>
</organism>
<feature type="region of interest" description="Disordered" evidence="1">
    <location>
        <begin position="561"/>
        <end position="583"/>
    </location>
</feature>
<dbReference type="OrthoDB" id="2564927at2759"/>
<feature type="region of interest" description="Disordered" evidence="1">
    <location>
        <begin position="159"/>
        <end position="189"/>
    </location>
</feature>
<feature type="compositionally biased region" description="Low complexity" evidence="1">
    <location>
        <begin position="748"/>
        <end position="759"/>
    </location>
</feature>
<feature type="compositionally biased region" description="Polar residues" evidence="1">
    <location>
        <begin position="770"/>
        <end position="784"/>
    </location>
</feature>
<evidence type="ECO:0000256" key="1">
    <source>
        <dbReference type="SAM" id="MobiDB-lite"/>
    </source>
</evidence>
<feature type="region of interest" description="Disordered" evidence="1">
    <location>
        <begin position="430"/>
        <end position="476"/>
    </location>
</feature>
<feature type="compositionally biased region" description="Low complexity" evidence="1">
    <location>
        <begin position="524"/>
        <end position="536"/>
    </location>
</feature>
<feature type="compositionally biased region" description="Polar residues" evidence="1">
    <location>
        <begin position="829"/>
        <end position="849"/>
    </location>
</feature>
<feature type="compositionally biased region" description="Basic and acidic residues" evidence="1">
    <location>
        <begin position="438"/>
        <end position="450"/>
    </location>
</feature>
<feature type="compositionally biased region" description="Acidic residues" evidence="1">
    <location>
        <begin position="74"/>
        <end position="86"/>
    </location>
</feature>
<gene>
    <name evidence="2" type="ORF">L486_07646</name>
</gene>
<dbReference type="EMBL" id="KI669468">
    <property type="protein sequence ID" value="OCF54990.1"/>
    <property type="molecule type" value="Genomic_DNA"/>
</dbReference>
<feature type="region of interest" description="Disordered" evidence="1">
    <location>
        <begin position="611"/>
        <end position="672"/>
    </location>
</feature>
<accession>A0A1B9IHY2</accession>
<feature type="region of interest" description="Disordered" evidence="1">
    <location>
        <begin position="367"/>
        <end position="397"/>
    </location>
</feature>